<dbReference type="AlphaFoldDB" id="A0AAV2TGG6"/>
<name>A0AAV2TGG6_CALDB</name>
<sequence>MNREKLINYLNLPDSNMEDLPKENSSALTVSLGSSAHFNCVIFDHSRKCQPLWDDLVDETTLSCLNTLGQWPKGHTHRPELCEGLCVPYIILSIALDRVRLSMFDCKVPRPVKKLFQLIFQTWPTSDCSGIGDRLDKREPEVTEPRLSVNSVPSMCRESGIRTNPRVVSRQNGTAQVQPHALPPLATPLSSNIPFVDDSKLLTTCPTRRMRVRSALISPVDLNNNSSSSYQPISPLIRASTEAISSSNSSNQLNTDASFLSFSLRLLRFYRFLHILCGTLYAQYPDARAHHSQMNVVDDSLNRSTAAKRNSASSHDLLNDVFRQLSNLRVDVLHTETGSSNKPSPLRRKCTVTSDSAVQRTEPRCTCPRLGRISSATELICKRHPRPVMADAASSLSGDLAIACQLALLFLPPSLYARLRVLIPSIQLVLSNHVRLGPSFAESVARDHSDNNVAYLKKIFSLSSSNTWRFTSTLLSELCAPILFRTSPSADDSVGDLGSVNSWGEQLFLLMVSDSTNSLLCPPTNLVDHIRLLSRAPLLISPQIPARYPLGEIRGSVGSSEFGAHLKLVSGPVINSKSAEAVPSTRPALTEFHSLPICISSIASIQSKVDHRSQRYPSSPSEGQRISPRNWLASTPLYYLGEKKPGCCRRSRSTDCFNPRGPLRSSGVIGVSHESEDQSDQLTFTDRPYLPSFAGHAYSTSSVSGSCVLPEIDPERLAALGNTAHLITLLNQILNDRQMDLRRKMKWILDFRKTHPDVFWLRFHSQQNANNYLTRLQRRIDAQAQPSVLERITNAFRRRRPSPGKSLTRNTAKSPTKHVPC</sequence>
<dbReference type="EMBL" id="CAXLJL010000334">
    <property type="protein sequence ID" value="CAL5136538.1"/>
    <property type="molecule type" value="Genomic_DNA"/>
</dbReference>
<organism evidence="2 3">
    <name type="scientific">Calicophoron daubneyi</name>
    <name type="common">Rumen fluke</name>
    <name type="synonym">Paramphistomum daubneyi</name>
    <dbReference type="NCBI Taxonomy" id="300641"/>
    <lineage>
        <taxon>Eukaryota</taxon>
        <taxon>Metazoa</taxon>
        <taxon>Spiralia</taxon>
        <taxon>Lophotrochozoa</taxon>
        <taxon>Platyhelminthes</taxon>
        <taxon>Trematoda</taxon>
        <taxon>Digenea</taxon>
        <taxon>Plagiorchiida</taxon>
        <taxon>Pronocephalata</taxon>
        <taxon>Paramphistomoidea</taxon>
        <taxon>Paramphistomidae</taxon>
        <taxon>Calicophoron</taxon>
    </lineage>
</organism>
<evidence type="ECO:0000256" key="1">
    <source>
        <dbReference type="SAM" id="MobiDB-lite"/>
    </source>
</evidence>
<protein>
    <submittedName>
        <fullName evidence="2">Uncharacterized protein</fullName>
    </submittedName>
</protein>
<accession>A0AAV2TGG6</accession>
<evidence type="ECO:0000313" key="3">
    <source>
        <dbReference type="Proteomes" id="UP001497525"/>
    </source>
</evidence>
<feature type="compositionally biased region" description="Polar residues" evidence="1">
    <location>
        <begin position="805"/>
        <end position="814"/>
    </location>
</feature>
<dbReference type="Proteomes" id="UP001497525">
    <property type="component" value="Unassembled WGS sequence"/>
</dbReference>
<feature type="region of interest" description="Disordered" evidence="1">
    <location>
        <begin position="795"/>
        <end position="821"/>
    </location>
</feature>
<proteinExistence type="predicted"/>
<reference evidence="2" key="1">
    <citation type="submission" date="2024-06" db="EMBL/GenBank/DDBJ databases">
        <authorList>
            <person name="Liu X."/>
            <person name="Lenzi L."/>
            <person name="Haldenby T S."/>
            <person name="Uol C."/>
        </authorList>
    </citation>
    <scope>NUCLEOTIDE SEQUENCE</scope>
</reference>
<gene>
    <name evidence="2" type="ORF">CDAUBV1_LOCUS10676</name>
</gene>
<evidence type="ECO:0000313" key="2">
    <source>
        <dbReference type="EMBL" id="CAL5136538.1"/>
    </source>
</evidence>
<comment type="caution">
    <text evidence="2">The sequence shown here is derived from an EMBL/GenBank/DDBJ whole genome shotgun (WGS) entry which is preliminary data.</text>
</comment>